<keyword evidence="1" id="KW-1133">Transmembrane helix</keyword>
<dbReference type="EMBL" id="CP028339">
    <property type="protein sequence ID" value="AVR87700.1"/>
    <property type="molecule type" value="Genomic_DNA"/>
</dbReference>
<feature type="transmembrane region" description="Helical" evidence="1">
    <location>
        <begin position="29"/>
        <end position="50"/>
    </location>
</feature>
<proteinExistence type="predicted"/>
<keyword evidence="1" id="KW-0472">Membrane</keyword>
<reference evidence="2 3" key="1">
    <citation type="submission" date="2018-03" db="EMBL/GenBank/DDBJ databases">
        <title>Complete genome sequence of Thauera aromatica, a model organism for studying aromatic compound degradation under denitrifying conditions.</title>
        <authorList>
            <person name="Lo H.-Y."/>
            <person name="Goris T."/>
            <person name="Boll M."/>
            <person name="Mueller J.A."/>
        </authorList>
    </citation>
    <scope>NUCLEOTIDE SEQUENCE [LARGE SCALE GENOMIC DNA]</scope>
    <source>
        <strain evidence="2 3">K172</strain>
    </source>
</reference>
<dbReference type="RefSeq" id="WP_245880989.1">
    <property type="nucleotide sequence ID" value="NZ_CP028339.1"/>
</dbReference>
<keyword evidence="1" id="KW-0812">Transmembrane</keyword>
<organism evidence="2 3">
    <name type="scientific">Thauera aromatica K172</name>
    <dbReference type="NCBI Taxonomy" id="44139"/>
    <lineage>
        <taxon>Bacteria</taxon>
        <taxon>Pseudomonadati</taxon>
        <taxon>Pseudomonadota</taxon>
        <taxon>Betaproteobacteria</taxon>
        <taxon>Rhodocyclales</taxon>
        <taxon>Zoogloeaceae</taxon>
        <taxon>Thauera</taxon>
    </lineage>
</organism>
<evidence type="ECO:0000256" key="1">
    <source>
        <dbReference type="SAM" id="Phobius"/>
    </source>
</evidence>
<name>A0A2R4BK45_THAAR</name>
<evidence type="ECO:0000313" key="3">
    <source>
        <dbReference type="Proteomes" id="UP000241885"/>
    </source>
</evidence>
<evidence type="ECO:0000313" key="2">
    <source>
        <dbReference type="EMBL" id="AVR87700.1"/>
    </source>
</evidence>
<protein>
    <submittedName>
        <fullName evidence="2">Putative cytochrome oxidase accessory protein</fullName>
    </submittedName>
</protein>
<dbReference type="AlphaFoldDB" id="A0A2R4BK45"/>
<keyword evidence="3" id="KW-1185">Reference proteome</keyword>
<dbReference type="InterPro" id="IPR036249">
    <property type="entry name" value="Thioredoxin-like_sf"/>
</dbReference>
<dbReference type="KEGG" id="tak:Tharo_0758"/>
<sequence>MSSPTLAAPDAEPVPPLPPAAHRRARRTLLLLAAVCVLPVLASYLMFYLWPPQGRVNHGTLLEPVPLPATVLDGAGGQPALARAELEGRWTLLITAPAACDAACTRALYVMRQARLAQAREMARVGRVWLITDGGAPAAEALSSAAAGTSPGASPADGLRLARADAAWLDALAPATPGTIYLIDPLGQRMMRFDDTSGRTAAAQALSRDLQRLLKYSGLGRTPPGGRP</sequence>
<accession>A0A2R4BK45</accession>
<dbReference type="Proteomes" id="UP000241885">
    <property type="component" value="Chromosome"/>
</dbReference>
<dbReference type="SUPFAM" id="SSF52833">
    <property type="entry name" value="Thioredoxin-like"/>
    <property type="match status" value="1"/>
</dbReference>
<gene>
    <name evidence="2" type="ORF">Tharo_0758</name>
</gene>